<dbReference type="PRINTS" id="PR00069">
    <property type="entry name" value="ALDKETRDTASE"/>
</dbReference>
<evidence type="ECO:0000256" key="2">
    <source>
        <dbReference type="ARBA" id="ARBA00022857"/>
    </source>
</evidence>
<dbReference type="InterPro" id="IPR023210">
    <property type="entry name" value="NADP_OxRdtase_dom"/>
</dbReference>
<evidence type="ECO:0000256" key="6">
    <source>
        <dbReference type="PIRSR" id="PIRSR000097-3"/>
    </source>
</evidence>
<gene>
    <name evidence="8" type="ORF">GSBLH_T00004722001</name>
</gene>
<comment type="similarity">
    <text evidence="1">Belongs to the aldo/keto reductase family.</text>
</comment>
<dbReference type="Pfam" id="PF00248">
    <property type="entry name" value="Aldo_ket_red"/>
    <property type="match status" value="1"/>
</dbReference>
<accession>D8MAJ6</accession>
<feature type="site" description="Lowers pKa of active site Tyr" evidence="6">
    <location>
        <position position="78"/>
    </location>
</feature>
<dbReference type="PANTHER" id="PTHR43827">
    <property type="entry name" value="2,5-DIKETO-D-GLUCONIC ACID REDUCTASE"/>
    <property type="match status" value="1"/>
</dbReference>
<dbReference type="CDD" id="cd19071">
    <property type="entry name" value="AKR_AKR1-5-like"/>
    <property type="match status" value="1"/>
</dbReference>
<evidence type="ECO:0000313" key="9">
    <source>
        <dbReference type="Proteomes" id="UP000008312"/>
    </source>
</evidence>
<proteinExistence type="inferred from homology"/>
<dbReference type="PROSITE" id="PS00798">
    <property type="entry name" value="ALDOKETO_REDUCTASE_1"/>
    <property type="match status" value="1"/>
</dbReference>
<feature type="domain" description="NADP-dependent oxidoreductase" evidence="7">
    <location>
        <begin position="23"/>
        <end position="305"/>
    </location>
</feature>
<dbReference type="GO" id="GO:0016616">
    <property type="term" value="F:oxidoreductase activity, acting on the CH-OH group of donors, NAD or NADP as acceptor"/>
    <property type="evidence" value="ECO:0007669"/>
    <property type="project" value="UniProtKB-ARBA"/>
</dbReference>
<evidence type="ECO:0000256" key="5">
    <source>
        <dbReference type="PIRSR" id="PIRSR000097-2"/>
    </source>
</evidence>
<feature type="binding site" evidence="5">
    <location>
        <position position="111"/>
    </location>
    <ligand>
        <name>substrate</name>
    </ligand>
</feature>
<name>D8MAJ6_BLAHO</name>
<protein>
    <recommendedName>
        <fullName evidence="7">NADP-dependent oxidoreductase domain-containing protein</fullName>
    </recommendedName>
</protein>
<organism evidence="8">
    <name type="scientific">Blastocystis hominis</name>
    <dbReference type="NCBI Taxonomy" id="12968"/>
    <lineage>
        <taxon>Eukaryota</taxon>
        <taxon>Sar</taxon>
        <taxon>Stramenopiles</taxon>
        <taxon>Bigyra</taxon>
        <taxon>Opalozoa</taxon>
        <taxon>Opalinata</taxon>
        <taxon>Blastocystidae</taxon>
        <taxon>Blastocystis</taxon>
    </lineage>
</organism>
<keyword evidence="3" id="KW-0560">Oxidoreductase</keyword>
<dbReference type="PIRSF" id="PIRSF000097">
    <property type="entry name" value="AKR"/>
    <property type="match status" value="1"/>
</dbReference>
<dbReference type="SUPFAM" id="SSF51430">
    <property type="entry name" value="NAD(P)-linked oxidoreductase"/>
    <property type="match status" value="1"/>
</dbReference>
<reference evidence="8" key="1">
    <citation type="submission" date="2010-02" db="EMBL/GenBank/DDBJ databases">
        <title>Sequencing and annotation of the Blastocystis hominis genome.</title>
        <authorList>
            <person name="Wincker P."/>
        </authorList>
    </citation>
    <scope>NUCLEOTIDE SEQUENCE</scope>
    <source>
        <strain evidence="8">Singapore isolate B</strain>
    </source>
</reference>
<evidence type="ECO:0000256" key="3">
    <source>
        <dbReference type="ARBA" id="ARBA00023002"/>
    </source>
</evidence>
<evidence type="ECO:0000313" key="8">
    <source>
        <dbReference type="EMBL" id="CBK25085.2"/>
    </source>
</evidence>
<evidence type="ECO:0000256" key="4">
    <source>
        <dbReference type="PIRSR" id="PIRSR000097-1"/>
    </source>
</evidence>
<dbReference type="InterPro" id="IPR036812">
    <property type="entry name" value="NAD(P)_OxRdtase_dom_sf"/>
</dbReference>
<keyword evidence="9" id="KW-1185">Reference proteome</keyword>
<dbReference type="Proteomes" id="UP000008312">
    <property type="component" value="Unassembled WGS sequence"/>
</dbReference>
<dbReference type="AlphaFoldDB" id="D8MAJ6"/>
<dbReference type="PROSITE" id="PS00063">
    <property type="entry name" value="ALDOKETO_REDUCTASE_3"/>
    <property type="match status" value="1"/>
</dbReference>
<dbReference type="RefSeq" id="XP_012899133.1">
    <property type="nucleotide sequence ID" value="XM_013043679.1"/>
</dbReference>
<sequence>MKTTVTLNNGYEMPILGLGTFLSPFDEAEAAVETAIKTGYRLIDTATAYKNERAVGNAIQKCIKEGIIKREDIFITTKLWVTDWKTENVRKSIAQSLIDLQTDYIDLLLIHQAGFLNLPEDQEKHRQENYFFDYPIVPPNDPKYRLGYNEDCVKEAWSAMEEAVREGKVRSIGVSNFSTKKVLDLLRFCQIKPVMNQVELHPYLQQWETMKTLGENGILLTAYFPLGGAMNMANTTEVPLIKDPRIVKIAEKHGKSAAQVLIRWAIQRGTVCIPKSVHDYRIKENFDVFDFELSEEEMNEIKAMDRGHRFANPVPLLYAGEQDEKKHWDNEYVEYHCLFN</sequence>
<dbReference type="InterPro" id="IPR020471">
    <property type="entry name" value="AKR"/>
</dbReference>
<keyword evidence="2" id="KW-0521">NADP</keyword>
<dbReference type="PROSITE" id="PS00062">
    <property type="entry name" value="ALDOKETO_REDUCTASE_2"/>
    <property type="match status" value="1"/>
</dbReference>
<dbReference type="OrthoDB" id="416253at2759"/>
<dbReference type="InterPro" id="IPR018170">
    <property type="entry name" value="Aldo/ket_reductase_CS"/>
</dbReference>
<dbReference type="OMA" id="VHWPSEG"/>
<dbReference type="InParanoid" id="D8MAJ6"/>
<evidence type="ECO:0000259" key="7">
    <source>
        <dbReference type="Pfam" id="PF00248"/>
    </source>
</evidence>
<dbReference type="FunFam" id="3.20.20.100:FF:000029">
    <property type="entry name" value="Aldo-keto reductase"/>
    <property type="match status" value="1"/>
</dbReference>
<dbReference type="EMBL" id="FN668690">
    <property type="protein sequence ID" value="CBK25085.2"/>
    <property type="molecule type" value="Genomic_DNA"/>
</dbReference>
<dbReference type="Gene3D" id="3.20.20.100">
    <property type="entry name" value="NADP-dependent oxidoreductase domain"/>
    <property type="match status" value="1"/>
</dbReference>
<dbReference type="GeneID" id="24921728"/>
<feature type="active site" description="Proton donor" evidence="4">
    <location>
        <position position="49"/>
    </location>
</feature>
<evidence type="ECO:0000256" key="1">
    <source>
        <dbReference type="ARBA" id="ARBA00007905"/>
    </source>
</evidence>
<dbReference type="PANTHER" id="PTHR43827:SF3">
    <property type="entry name" value="NADP-DEPENDENT OXIDOREDUCTASE DOMAIN-CONTAINING PROTEIN"/>
    <property type="match status" value="1"/>
</dbReference>